<evidence type="ECO:0000313" key="5">
    <source>
        <dbReference type="Proteomes" id="UP000317935"/>
    </source>
</evidence>
<reference evidence="4 5" key="1">
    <citation type="submission" date="2019-06" db="EMBL/GenBank/DDBJ databases">
        <title>Complete genome sequence of Helicobacter suis SNTW101c.</title>
        <authorList>
            <person name="Rimbara E."/>
            <person name="Suzuki M."/>
            <person name="Matsui H."/>
            <person name="Nakamura M."/>
            <person name="Mori S."/>
            <person name="Shibayama K."/>
        </authorList>
    </citation>
    <scope>NUCLEOTIDE SEQUENCE [LARGE SCALE GENOMIC DNA]</scope>
    <source>
        <strain evidence="4 5">SNTW101c</strain>
    </source>
</reference>
<evidence type="ECO:0000256" key="1">
    <source>
        <dbReference type="HAMAP-Rule" id="MF_02110"/>
    </source>
</evidence>
<dbReference type="AlphaFoldDB" id="A0A6J4D0A8"/>
<name>A0A6J4D0A8_9HELI</name>
<dbReference type="EMBL" id="AP023036">
    <property type="protein sequence ID" value="BCD46542.1"/>
    <property type="molecule type" value="Genomic_DNA"/>
</dbReference>
<dbReference type="Proteomes" id="UP000317935">
    <property type="component" value="Chromosome"/>
</dbReference>
<feature type="region of interest" description="Disordered" evidence="2">
    <location>
        <begin position="1"/>
        <end position="28"/>
    </location>
</feature>
<gene>
    <name evidence="3" type="ORF">NHP190020_15810</name>
    <name evidence="4" type="ORF">SNTW_15200</name>
</gene>
<dbReference type="InterPro" id="IPR019724">
    <property type="entry name" value="UPF0763"/>
</dbReference>
<dbReference type="Pfam" id="PF10788">
    <property type="entry name" value="DUF2603"/>
    <property type="match status" value="1"/>
</dbReference>
<dbReference type="RefSeq" id="WP_006563984.1">
    <property type="nucleotide sequence ID" value="NZ_AP019774.1"/>
</dbReference>
<organism evidence="4 5">
    <name type="scientific">Helicobacter suis</name>
    <dbReference type="NCBI Taxonomy" id="104628"/>
    <lineage>
        <taxon>Bacteria</taxon>
        <taxon>Pseudomonadati</taxon>
        <taxon>Campylobacterota</taxon>
        <taxon>Epsilonproteobacteria</taxon>
        <taxon>Campylobacterales</taxon>
        <taxon>Helicobacteraceae</taxon>
        <taxon>Helicobacter</taxon>
    </lineage>
</organism>
<protein>
    <recommendedName>
        <fullName evidence="1">UPF0763 protein NHP190020_15810</fullName>
    </recommendedName>
</protein>
<dbReference type="HAMAP" id="MF_02110">
    <property type="entry name" value="UPF0763"/>
    <property type="match status" value="1"/>
</dbReference>
<comment type="similarity">
    <text evidence="1">Belongs to the UPF0763 family.</text>
</comment>
<evidence type="ECO:0000313" key="6">
    <source>
        <dbReference type="Proteomes" id="UP000509742"/>
    </source>
</evidence>
<evidence type="ECO:0000313" key="3">
    <source>
        <dbReference type="EMBL" id="BCD46542.1"/>
    </source>
</evidence>
<dbReference type="GeneID" id="56928875"/>
<dbReference type="Proteomes" id="UP000509742">
    <property type="component" value="Chromosome"/>
</dbReference>
<reference evidence="3 6" key="2">
    <citation type="submission" date="2020-04" db="EMBL/GenBank/DDBJ databases">
        <title>Genomic analysis of gastric non-Helicobacter pylori Helicobacters isolated in Japan.</title>
        <authorList>
            <person name="Suzuki M."/>
            <person name="Rimbara E."/>
        </authorList>
    </citation>
    <scope>NUCLEOTIDE SEQUENCE [LARGE SCALE GENOMIC DNA]</scope>
    <source>
        <strain evidence="3 6">NHP19-0020</strain>
    </source>
</reference>
<sequence>MQSSRSGKSRGNKTHLNEPADMQEIYQSLESGKNRVQAKLLSPKQMLLELEEGDFNTKEAWFVKDDQDQKYVVIPESLLQYIVRMIQKAYEDKVIVELERDMATLTPIDFADAMAVVFKKLEAMRGSGGSLPKISSLDLVKQIKKQHPNLFFNLPEFLESKRQELDLDNLQIPF</sequence>
<dbReference type="EMBL" id="AP019774">
    <property type="protein sequence ID" value="BCD70875.1"/>
    <property type="molecule type" value="Genomic_DNA"/>
</dbReference>
<proteinExistence type="inferred from homology"/>
<evidence type="ECO:0000313" key="4">
    <source>
        <dbReference type="EMBL" id="BCD70875.1"/>
    </source>
</evidence>
<accession>A0A6J4D0A8</accession>
<evidence type="ECO:0000256" key="2">
    <source>
        <dbReference type="SAM" id="MobiDB-lite"/>
    </source>
</evidence>
<keyword evidence="6" id="KW-1185">Reference proteome</keyword>